<keyword evidence="2" id="KW-0677">Repeat</keyword>
<dbReference type="PANTHER" id="PTHR47926">
    <property type="entry name" value="PENTATRICOPEPTIDE REPEAT-CONTAINING PROTEIN"/>
    <property type="match status" value="1"/>
</dbReference>
<organism evidence="5 6">
    <name type="scientific">Xanthoceras sorbifolium</name>
    <dbReference type="NCBI Taxonomy" id="99658"/>
    <lineage>
        <taxon>Eukaryota</taxon>
        <taxon>Viridiplantae</taxon>
        <taxon>Streptophyta</taxon>
        <taxon>Embryophyta</taxon>
        <taxon>Tracheophyta</taxon>
        <taxon>Spermatophyta</taxon>
        <taxon>Magnoliopsida</taxon>
        <taxon>eudicotyledons</taxon>
        <taxon>Gunneridae</taxon>
        <taxon>Pentapetalae</taxon>
        <taxon>rosids</taxon>
        <taxon>malvids</taxon>
        <taxon>Sapindales</taxon>
        <taxon>Sapindaceae</taxon>
        <taxon>Xanthoceroideae</taxon>
        <taxon>Xanthoceras</taxon>
    </lineage>
</organism>
<comment type="similarity">
    <text evidence="1">Belongs to the PPR family. PCMP-H subfamily.</text>
</comment>
<dbReference type="InterPro" id="IPR002885">
    <property type="entry name" value="PPR_rpt"/>
</dbReference>
<evidence type="ECO:0000313" key="5">
    <source>
        <dbReference type="EMBL" id="KAH7570162.1"/>
    </source>
</evidence>
<dbReference type="NCBIfam" id="TIGR00756">
    <property type="entry name" value="PPR"/>
    <property type="match status" value="3"/>
</dbReference>
<dbReference type="InterPro" id="IPR011990">
    <property type="entry name" value="TPR-like_helical_dom_sf"/>
</dbReference>
<proteinExistence type="inferred from homology"/>
<dbReference type="Pfam" id="PF13041">
    <property type="entry name" value="PPR_2"/>
    <property type="match status" value="2"/>
</dbReference>
<reference evidence="5 6" key="1">
    <citation type="submission" date="2021-02" db="EMBL/GenBank/DDBJ databases">
        <title>Plant Genome Project.</title>
        <authorList>
            <person name="Zhang R.-G."/>
        </authorList>
    </citation>
    <scope>NUCLEOTIDE SEQUENCE [LARGE SCALE GENOMIC DNA]</scope>
    <source>
        <tissue evidence="5">Leaves</tissue>
    </source>
</reference>
<dbReference type="Pfam" id="PF01535">
    <property type="entry name" value="PPR"/>
    <property type="match status" value="2"/>
</dbReference>
<dbReference type="PROSITE" id="PS51375">
    <property type="entry name" value="PPR"/>
    <property type="match status" value="2"/>
</dbReference>
<evidence type="ECO:0000256" key="3">
    <source>
        <dbReference type="PROSITE-ProRule" id="PRU00708"/>
    </source>
</evidence>
<comment type="caution">
    <text evidence="5">The sequence shown here is derived from an EMBL/GenBank/DDBJ whole genome shotgun (WGS) entry which is preliminary data.</text>
</comment>
<sequence length="373" mass="41890">MWCQTAIISACAKCGDVLIARKLFDVMPERDPIAWSAMIAGYAQCGQSREALDLFHLMQIEGIKVNEVSMVSILSACTHLGALDQGSWAHAYIEKNRLNVTVTLGTALIDMYAKCGDMNKAMEVFWSMREKNVYTWTSVINGLAMNGLGEKCLELLSQMKQAGVRPNEVTFVSVLRGCSVVGLVEEGRDHFDSMRRVYAIDPQPEHYGCLVDLYGRAGRLDEALNNTEMGELASRKLVELEAKNHGAYAKVVKKLPGCSAIEVDGEVHEFFVGDESHLRYNEIEVMLREMSRRLKLAGYVANINPVLFGIEEEEKEDALCKYSEKIAVAFGLISLKEHQPIRIVKNLRVCWDCHDVTMMISKIFDRDYCKGQE</sequence>
<evidence type="ECO:0000259" key="4">
    <source>
        <dbReference type="Pfam" id="PF14432"/>
    </source>
</evidence>
<name>A0ABQ8I166_9ROSI</name>
<feature type="domain" description="DYW" evidence="4">
    <location>
        <begin position="298"/>
        <end position="367"/>
    </location>
</feature>
<protein>
    <recommendedName>
        <fullName evidence="4">DYW domain-containing protein</fullName>
    </recommendedName>
</protein>
<keyword evidence="6" id="KW-1185">Reference proteome</keyword>
<evidence type="ECO:0000256" key="2">
    <source>
        <dbReference type="ARBA" id="ARBA00022737"/>
    </source>
</evidence>
<dbReference type="PANTHER" id="PTHR47926:SF379">
    <property type="entry name" value="TETRATRICOPEPTIDE-LIKE HELICAL DOMAIN SUPERFAMILY"/>
    <property type="match status" value="1"/>
</dbReference>
<accession>A0ABQ8I166</accession>
<dbReference type="EMBL" id="JAFEMO010000005">
    <property type="protein sequence ID" value="KAH7570162.1"/>
    <property type="molecule type" value="Genomic_DNA"/>
</dbReference>
<dbReference type="Pfam" id="PF14432">
    <property type="entry name" value="DYW_deaminase"/>
    <property type="match status" value="1"/>
</dbReference>
<evidence type="ECO:0000256" key="1">
    <source>
        <dbReference type="ARBA" id="ARBA00006643"/>
    </source>
</evidence>
<dbReference type="InterPro" id="IPR046960">
    <property type="entry name" value="PPR_At4g14850-like_plant"/>
</dbReference>
<feature type="repeat" description="PPR" evidence="3">
    <location>
        <begin position="132"/>
        <end position="166"/>
    </location>
</feature>
<dbReference type="Proteomes" id="UP000827721">
    <property type="component" value="Unassembled WGS sequence"/>
</dbReference>
<dbReference type="InterPro" id="IPR032867">
    <property type="entry name" value="DYW_dom"/>
</dbReference>
<feature type="repeat" description="PPR" evidence="3">
    <location>
        <begin position="31"/>
        <end position="65"/>
    </location>
</feature>
<gene>
    <name evidence="5" type="ORF">JRO89_XS05G0060700</name>
</gene>
<evidence type="ECO:0000313" key="6">
    <source>
        <dbReference type="Proteomes" id="UP000827721"/>
    </source>
</evidence>
<dbReference type="Gene3D" id="1.25.40.10">
    <property type="entry name" value="Tetratricopeptide repeat domain"/>
    <property type="match status" value="2"/>
</dbReference>